<sequence length="65" mass="7541">MSRWLDKLENPSFKVFIVIMLGLGVGFIINHEWGNAVESIAIGFFMFLIYRLGRKIDGFMKDDEN</sequence>
<evidence type="ECO:0000313" key="3">
    <source>
        <dbReference type="Proteomes" id="UP000574133"/>
    </source>
</evidence>
<evidence type="ECO:0000313" key="2">
    <source>
        <dbReference type="EMBL" id="MBB6678334.1"/>
    </source>
</evidence>
<organism evidence="2 3">
    <name type="scientific">Cohnella lubricantis</name>
    <dbReference type="NCBI Taxonomy" id="2163172"/>
    <lineage>
        <taxon>Bacteria</taxon>
        <taxon>Bacillati</taxon>
        <taxon>Bacillota</taxon>
        <taxon>Bacilli</taxon>
        <taxon>Bacillales</taxon>
        <taxon>Paenibacillaceae</taxon>
        <taxon>Cohnella</taxon>
    </lineage>
</organism>
<gene>
    <name evidence="2" type="ORF">H4Q31_13580</name>
</gene>
<comment type="caution">
    <text evidence="2">The sequence shown here is derived from an EMBL/GenBank/DDBJ whole genome shotgun (WGS) entry which is preliminary data.</text>
</comment>
<dbReference type="AlphaFoldDB" id="A0A841TAK8"/>
<proteinExistence type="predicted"/>
<protein>
    <submittedName>
        <fullName evidence="2">Uncharacterized protein</fullName>
    </submittedName>
</protein>
<keyword evidence="1" id="KW-1133">Transmembrane helix</keyword>
<reference evidence="2 3" key="1">
    <citation type="submission" date="2020-08" db="EMBL/GenBank/DDBJ databases">
        <title>Cohnella phylogeny.</title>
        <authorList>
            <person name="Dunlap C."/>
        </authorList>
    </citation>
    <scope>NUCLEOTIDE SEQUENCE [LARGE SCALE GENOMIC DNA]</scope>
    <source>
        <strain evidence="2 3">DSM 103658</strain>
    </source>
</reference>
<evidence type="ECO:0000256" key="1">
    <source>
        <dbReference type="SAM" id="Phobius"/>
    </source>
</evidence>
<accession>A0A841TAK8</accession>
<dbReference type="Proteomes" id="UP000574133">
    <property type="component" value="Unassembled WGS sequence"/>
</dbReference>
<dbReference type="EMBL" id="JACJVN010000054">
    <property type="protein sequence ID" value="MBB6678334.1"/>
    <property type="molecule type" value="Genomic_DNA"/>
</dbReference>
<keyword evidence="3" id="KW-1185">Reference proteome</keyword>
<feature type="transmembrane region" description="Helical" evidence="1">
    <location>
        <begin position="36"/>
        <end position="53"/>
    </location>
</feature>
<feature type="transmembrane region" description="Helical" evidence="1">
    <location>
        <begin position="12"/>
        <end position="30"/>
    </location>
</feature>
<dbReference type="RefSeq" id="WP_185179607.1">
    <property type="nucleotide sequence ID" value="NZ_CBCSEP010000041.1"/>
</dbReference>
<name>A0A841TAK8_9BACL</name>
<keyword evidence="1" id="KW-0812">Transmembrane</keyword>
<keyword evidence="1" id="KW-0472">Membrane</keyword>